<dbReference type="SMART" id="SM00530">
    <property type="entry name" value="HTH_XRE"/>
    <property type="match status" value="1"/>
</dbReference>
<dbReference type="RefSeq" id="WP_251802943.1">
    <property type="nucleotide sequence ID" value="NZ_JAMQOL010000057.1"/>
</dbReference>
<dbReference type="InterPro" id="IPR043917">
    <property type="entry name" value="DUF5753"/>
</dbReference>
<feature type="domain" description="HTH cro/C1-type" evidence="1">
    <location>
        <begin position="19"/>
        <end position="72"/>
    </location>
</feature>
<reference evidence="2 3" key="1">
    <citation type="submission" date="2022-06" db="EMBL/GenBank/DDBJ databases">
        <title>Actinoplanes abujensis sp. nov., isolated from Nigerian arid soil.</title>
        <authorList>
            <person name="Ding P."/>
        </authorList>
    </citation>
    <scope>NUCLEOTIDE SEQUENCE [LARGE SCALE GENOMIC DNA]</scope>
    <source>
        <strain evidence="3">TRM88002</strain>
    </source>
</reference>
<sequence>MAASSGAPRREDEPVGLVLSRMRRAKRLTGARLAAMVGMSQPKISRIERGKGLADPEDVGAIARALGADDSLARDLMDRAERSHDRMTDWRPASIGLAALQKTLHDWESSATSIRAFEPALIPGPLQTSGYAKLVLQTMRRIAPMMASDLTESGLLAAVSARVTRQEVLGDSSKTFQFVLGEATLKHRLFPPVEMLAQIAHLRAVITQTENLRVTVIPDDALIEVPLLHGFFLYDDDLVIVDLYNTGLLSRSHKDVESYRRIFDALEKQSTDVVPLLDEYEANYIRLLRDPQRPPR</sequence>
<accession>A0ABT0YB20</accession>
<evidence type="ECO:0000313" key="2">
    <source>
        <dbReference type="EMBL" id="MCM4083231.1"/>
    </source>
</evidence>
<organism evidence="2 3">
    <name type="scientific">Paractinoplanes hotanensis</name>
    <dbReference type="NCBI Taxonomy" id="2906497"/>
    <lineage>
        <taxon>Bacteria</taxon>
        <taxon>Bacillati</taxon>
        <taxon>Actinomycetota</taxon>
        <taxon>Actinomycetes</taxon>
        <taxon>Micromonosporales</taxon>
        <taxon>Micromonosporaceae</taxon>
        <taxon>Paractinoplanes</taxon>
    </lineage>
</organism>
<dbReference type="SUPFAM" id="SSF47413">
    <property type="entry name" value="lambda repressor-like DNA-binding domains"/>
    <property type="match status" value="1"/>
</dbReference>
<proteinExistence type="predicted"/>
<dbReference type="CDD" id="cd00093">
    <property type="entry name" value="HTH_XRE"/>
    <property type="match status" value="1"/>
</dbReference>
<evidence type="ECO:0000313" key="3">
    <source>
        <dbReference type="Proteomes" id="UP001523216"/>
    </source>
</evidence>
<evidence type="ECO:0000259" key="1">
    <source>
        <dbReference type="PROSITE" id="PS50943"/>
    </source>
</evidence>
<dbReference type="PROSITE" id="PS50943">
    <property type="entry name" value="HTH_CROC1"/>
    <property type="match status" value="1"/>
</dbReference>
<dbReference type="InterPro" id="IPR001387">
    <property type="entry name" value="Cro/C1-type_HTH"/>
</dbReference>
<dbReference type="EMBL" id="JAMQOL010000057">
    <property type="protein sequence ID" value="MCM4083231.1"/>
    <property type="molecule type" value="Genomic_DNA"/>
</dbReference>
<dbReference type="Pfam" id="PF13560">
    <property type="entry name" value="HTH_31"/>
    <property type="match status" value="1"/>
</dbReference>
<keyword evidence="3" id="KW-1185">Reference proteome</keyword>
<comment type="caution">
    <text evidence="2">The sequence shown here is derived from an EMBL/GenBank/DDBJ whole genome shotgun (WGS) entry which is preliminary data.</text>
</comment>
<name>A0ABT0YB20_9ACTN</name>
<dbReference type="Pfam" id="PF19054">
    <property type="entry name" value="DUF5753"/>
    <property type="match status" value="1"/>
</dbReference>
<gene>
    <name evidence="2" type="ORF">LXN57_37355</name>
</gene>
<dbReference type="Gene3D" id="1.10.260.40">
    <property type="entry name" value="lambda repressor-like DNA-binding domains"/>
    <property type="match status" value="1"/>
</dbReference>
<protein>
    <submittedName>
        <fullName evidence="2">Helix-turn-helix domain-containing protein</fullName>
    </submittedName>
</protein>
<dbReference type="Proteomes" id="UP001523216">
    <property type="component" value="Unassembled WGS sequence"/>
</dbReference>
<dbReference type="InterPro" id="IPR010982">
    <property type="entry name" value="Lambda_DNA-bd_dom_sf"/>
</dbReference>